<evidence type="ECO:0000313" key="13">
    <source>
        <dbReference type="Proteomes" id="UP000560000"/>
    </source>
</evidence>
<organism evidence="12 13">
    <name type="scientific">Oleiagrimonas soli</name>
    <dbReference type="NCBI Taxonomy" id="1543381"/>
    <lineage>
        <taxon>Bacteria</taxon>
        <taxon>Pseudomonadati</taxon>
        <taxon>Pseudomonadota</taxon>
        <taxon>Gammaproteobacteria</taxon>
        <taxon>Lysobacterales</taxon>
        <taxon>Rhodanobacteraceae</taxon>
        <taxon>Oleiagrimonas</taxon>
    </lineage>
</organism>
<reference evidence="12 13" key="1">
    <citation type="submission" date="2020-08" db="EMBL/GenBank/DDBJ databases">
        <title>Genomic Encyclopedia of Type Strains, Phase IV (KMG-IV): sequencing the most valuable type-strain genomes for metagenomic binning, comparative biology and taxonomic classification.</title>
        <authorList>
            <person name="Goeker M."/>
        </authorList>
    </citation>
    <scope>NUCLEOTIDE SEQUENCE [LARGE SCALE GENOMIC DNA]</scope>
    <source>
        <strain evidence="12 13">DSM 107085</strain>
    </source>
</reference>
<sequence>MRVWRWILLLAVVVTVAAFGWHWVAEDPGQVLIRIRGWRVQATLVTVVVLLLLFWGALTLAWRLLRWPFGAVTRRQRAVSRKRLHDGLLALAEGRHGEAERDLGRAARHAPQRAPALLAAARAAHARGDSKRAMEALDEATQSAPQAARVVRARILREDGRAEDALTLLAPEADAGRLPPGGWLELAEAALLRGDIDRARSALEPLRKSGALDAGAYAALQLRVLSAALQRAPSVDALHALWADLPRVQRRQPELIAVYATHVSRFGRPLPAMDEIESALRRQWSPALVAAYGQLQGQDVEGRLRRAEGWLDAHPGDATLLTALGRMCVRIQLWGKARQYLSQALALEPSAEAWEILGETYAGQGNPLLAQQCYRNALHMTRGEATEALPGTNAVRQVALTVDPELRNAHGVPQLPDDKTSV</sequence>
<protein>
    <submittedName>
        <fullName evidence="12">HemY protein</fullName>
    </submittedName>
</protein>
<dbReference type="Pfam" id="PF13432">
    <property type="entry name" value="TPR_16"/>
    <property type="match status" value="1"/>
</dbReference>
<dbReference type="GO" id="GO:0005886">
    <property type="term" value="C:plasma membrane"/>
    <property type="evidence" value="ECO:0007669"/>
    <property type="project" value="UniProtKB-SubCell"/>
</dbReference>
<evidence type="ECO:0000259" key="11">
    <source>
        <dbReference type="Pfam" id="PF07219"/>
    </source>
</evidence>
<proteinExistence type="predicted"/>
<dbReference type="GO" id="GO:0006779">
    <property type="term" value="P:porphyrin-containing compound biosynthetic process"/>
    <property type="evidence" value="ECO:0007669"/>
    <property type="project" value="UniProtKB-KW"/>
</dbReference>
<feature type="transmembrane region" description="Helical" evidence="10">
    <location>
        <begin position="7"/>
        <end position="24"/>
    </location>
</feature>
<dbReference type="NCBIfam" id="TIGR00540">
    <property type="entry name" value="TPR_hemY_coli"/>
    <property type="match status" value="1"/>
</dbReference>
<dbReference type="GO" id="GO:0042168">
    <property type="term" value="P:heme metabolic process"/>
    <property type="evidence" value="ECO:0007669"/>
    <property type="project" value="InterPro"/>
</dbReference>
<dbReference type="AlphaFoldDB" id="A0A841KL08"/>
<gene>
    <name evidence="12" type="ORF">HNQ86_001824</name>
</gene>
<comment type="caution">
    <text evidence="12">The sequence shown here is derived from an EMBL/GenBank/DDBJ whole genome shotgun (WGS) entry which is preliminary data.</text>
</comment>
<feature type="domain" description="HemY N-terminal" evidence="11">
    <location>
        <begin position="29"/>
        <end position="128"/>
    </location>
</feature>
<dbReference type="Gene3D" id="1.25.40.10">
    <property type="entry name" value="Tetratricopeptide repeat domain"/>
    <property type="match status" value="2"/>
</dbReference>
<dbReference type="InterPro" id="IPR019734">
    <property type="entry name" value="TPR_rpt"/>
</dbReference>
<name>A0A841KL08_9GAMM</name>
<keyword evidence="7 10" id="KW-1133">Transmembrane helix</keyword>
<keyword evidence="5" id="KW-0997">Cell inner membrane</keyword>
<comment type="pathway">
    <text evidence="3">Porphyrin-containing compound metabolism; protoheme biosynthesis.</text>
</comment>
<comment type="subcellular location">
    <subcellularLocation>
        <location evidence="2">Cell inner membrane</location>
        <topology evidence="2">Multi-pass membrane protein</topology>
    </subcellularLocation>
</comment>
<keyword evidence="6 10" id="KW-0812">Transmembrane</keyword>
<keyword evidence="4" id="KW-1003">Cell membrane</keyword>
<evidence type="ECO:0000256" key="8">
    <source>
        <dbReference type="ARBA" id="ARBA00023136"/>
    </source>
</evidence>
<dbReference type="SUPFAM" id="SSF48452">
    <property type="entry name" value="TPR-like"/>
    <property type="match status" value="2"/>
</dbReference>
<dbReference type="Pfam" id="PF07219">
    <property type="entry name" value="HemY_N"/>
    <property type="match status" value="1"/>
</dbReference>
<feature type="transmembrane region" description="Helical" evidence="10">
    <location>
        <begin position="44"/>
        <end position="65"/>
    </location>
</feature>
<evidence type="ECO:0000256" key="10">
    <source>
        <dbReference type="SAM" id="Phobius"/>
    </source>
</evidence>
<keyword evidence="9" id="KW-0627">Porphyrin biosynthesis</keyword>
<evidence type="ECO:0000256" key="2">
    <source>
        <dbReference type="ARBA" id="ARBA00004429"/>
    </source>
</evidence>
<evidence type="ECO:0000256" key="6">
    <source>
        <dbReference type="ARBA" id="ARBA00022692"/>
    </source>
</evidence>
<comment type="function">
    <text evidence="1">Involved in a late step of protoheme IX synthesis.</text>
</comment>
<dbReference type="UniPathway" id="UPA00252"/>
<accession>A0A841KL08</accession>
<evidence type="ECO:0000313" key="12">
    <source>
        <dbReference type="EMBL" id="MBB6184479.1"/>
    </source>
</evidence>
<dbReference type="InterPro" id="IPR010817">
    <property type="entry name" value="HemY_N"/>
</dbReference>
<keyword evidence="8 10" id="KW-0472">Membrane</keyword>
<dbReference type="SMART" id="SM00028">
    <property type="entry name" value="TPR"/>
    <property type="match status" value="4"/>
</dbReference>
<dbReference type="RefSeq" id="WP_184655047.1">
    <property type="nucleotide sequence ID" value="NZ_JACHET010000001.1"/>
</dbReference>
<evidence type="ECO:0000256" key="9">
    <source>
        <dbReference type="ARBA" id="ARBA00023244"/>
    </source>
</evidence>
<dbReference type="InterPro" id="IPR011990">
    <property type="entry name" value="TPR-like_helical_dom_sf"/>
</dbReference>
<dbReference type="InterPro" id="IPR005254">
    <property type="entry name" value="Heme_biosyn_assoc_TPR_pro"/>
</dbReference>
<dbReference type="Proteomes" id="UP000560000">
    <property type="component" value="Unassembled WGS sequence"/>
</dbReference>
<dbReference type="EMBL" id="JACHET010000001">
    <property type="protein sequence ID" value="MBB6184479.1"/>
    <property type="molecule type" value="Genomic_DNA"/>
</dbReference>
<evidence type="ECO:0000256" key="3">
    <source>
        <dbReference type="ARBA" id="ARBA00004744"/>
    </source>
</evidence>
<evidence type="ECO:0000256" key="4">
    <source>
        <dbReference type="ARBA" id="ARBA00022475"/>
    </source>
</evidence>
<evidence type="ECO:0000256" key="5">
    <source>
        <dbReference type="ARBA" id="ARBA00022519"/>
    </source>
</evidence>
<evidence type="ECO:0000256" key="7">
    <source>
        <dbReference type="ARBA" id="ARBA00022989"/>
    </source>
</evidence>
<evidence type="ECO:0000256" key="1">
    <source>
        <dbReference type="ARBA" id="ARBA00002962"/>
    </source>
</evidence>